<dbReference type="AlphaFoldDB" id="X1DDF9"/>
<sequence>MDAVKALLKGQAKLQGDMAKVLRATKAAKEMVNTSANIDTQYW</sequence>
<reference evidence="1" key="1">
    <citation type="journal article" date="2014" name="Front. Microbiol.">
        <title>High frequency of phylogenetically diverse reductive dehalogenase-homologous genes in deep subseafloor sedimentary metagenomes.</title>
        <authorList>
            <person name="Kawai M."/>
            <person name="Futagami T."/>
            <person name="Toyoda A."/>
            <person name="Takaki Y."/>
            <person name="Nishi S."/>
            <person name="Hori S."/>
            <person name="Arai W."/>
            <person name="Tsubouchi T."/>
            <person name="Morono Y."/>
            <person name="Uchiyama I."/>
            <person name="Ito T."/>
            <person name="Fujiyama A."/>
            <person name="Inagaki F."/>
            <person name="Takami H."/>
        </authorList>
    </citation>
    <scope>NUCLEOTIDE SEQUENCE</scope>
    <source>
        <strain evidence="1">Expedition CK06-06</strain>
    </source>
</reference>
<name>X1DDF9_9ZZZZ</name>
<accession>X1DDF9</accession>
<comment type="caution">
    <text evidence="1">The sequence shown here is derived from an EMBL/GenBank/DDBJ whole genome shotgun (WGS) entry which is preliminary data.</text>
</comment>
<gene>
    <name evidence="1" type="ORF">S01H4_53465</name>
</gene>
<protein>
    <recommendedName>
        <fullName evidence="2">SCP2 domain-containing protein</fullName>
    </recommendedName>
</protein>
<organism evidence="1">
    <name type="scientific">marine sediment metagenome</name>
    <dbReference type="NCBI Taxonomy" id="412755"/>
    <lineage>
        <taxon>unclassified sequences</taxon>
        <taxon>metagenomes</taxon>
        <taxon>ecological metagenomes</taxon>
    </lineage>
</organism>
<proteinExistence type="predicted"/>
<evidence type="ECO:0000313" key="1">
    <source>
        <dbReference type="EMBL" id="GAH18252.1"/>
    </source>
</evidence>
<dbReference type="Gene3D" id="3.30.1050.10">
    <property type="entry name" value="SCP2 sterol-binding domain"/>
    <property type="match status" value="1"/>
</dbReference>
<dbReference type="EMBL" id="BART01030666">
    <property type="protein sequence ID" value="GAH18252.1"/>
    <property type="molecule type" value="Genomic_DNA"/>
</dbReference>
<dbReference type="SUPFAM" id="SSF55718">
    <property type="entry name" value="SCP-like"/>
    <property type="match status" value="1"/>
</dbReference>
<evidence type="ECO:0008006" key="2">
    <source>
        <dbReference type="Google" id="ProtNLM"/>
    </source>
</evidence>
<dbReference type="InterPro" id="IPR036527">
    <property type="entry name" value="SCP2_sterol-bd_dom_sf"/>
</dbReference>